<dbReference type="Pfam" id="PF01823">
    <property type="entry name" value="MACPF"/>
    <property type="match status" value="1"/>
</dbReference>
<evidence type="ECO:0000313" key="3">
    <source>
        <dbReference type="EMBL" id="EKC42995.1"/>
    </source>
</evidence>
<feature type="region of interest" description="Disordered" evidence="1">
    <location>
        <begin position="881"/>
        <end position="903"/>
    </location>
</feature>
<dbReference type="SMART" id="SM00457">
    <property type="entry name" value="MACPF"/>
    <property type="match status" value="1"/>
</dbReference>
<dbReference type="Pfam" id="PF16977">
    <property type="entry name" value="ApeC"/>
    <property type="match status" value="1"/>
</dbReference>
<feature type="signal peptide" evidence="2">
    <location>
        <begin position="1"/>
        <end position="19"/>
    </location>
</feature>
<dbReference type="PANTHER" id="PTHR19324:SF33">
    <property type="entry name" value="MUCIN-5AC"/>
    <property type="match status" value="1"/>
</dbReference>
<gene>
    <name evidence="3" type="ORF">CGI_10023598</name>
</gene>
<dbReference type="PANTHER" id="PTHR19324">
    <property type="entry name" value="PERFORIN-LIKE PROTEIN 1"/>
    <property type="match status" value="1"/>
</dbReference>
<accession>K1RN33</accession>
<proteinExistence type="predicted"/>
<dbReference type="InterPro" id="IPR031569">
    <property type="entry name" value="ApeC"/>
</dbReference>
<dbReference type="InParanoid" id="K1RN33"/>
<feature type="compositionally biased region" description="Polar residues" evidence="1">
    <location>
        <begin position="887"/>
        <end position="901"/>
    </location>
</feature>
<name>K1RN33_MAGGI</name>
<evidence type="ECO:0000256" key="1">
    <source>
        <dbReference type="SAM" id="MobiDB-lite"/>
    </source>
</evidence>
<evidence type="ECO:0000256" key="2">
    <source>
        <dbReference type="SAM" id="SignalP"/>
    </source>
</evidence>
<dbReference type="AlphaFoldDB" id="K1RN33"/>
<dbReference type="EMBL" id="JH815876">
    <property type="protein sequence ID" value="EKC42995.1"/>
    <property type="molecule type" value="Genomic_DNA"/>
</dbReference>
<dbReference type="InterPro" id="IPR020864">
    <property type="entry name" value="MACPF"/>
</dbReference>
<sequence length="984" mass="111257">MLKLLSGLFLATWLGIARSQQEDLHYIGVGYNMLTGNPDGSLVTNGGVDPGLLYTRKILEVTGHDSPMRVQIEHRHSCAQQNTTSMYFGTKSYQDKLKMNFKSSGYQEAHNQTNVERNVIQDQQSVCNLGRVRYMSELARAQKFPITPSFAATVCSLPVTYNQSEYMDFLDHWGTHVTTEVELGVKRISRSRTSLTKFMNQVMHSGGFGMEVGGSYAGFSASVGMDFDKFKQSDTFRQNYGSHQYTLQSGSDSLPEPISLKLETIDLALDPIYWQRYDELVASGICASDDQQHLQTRKSNLERALTEYAAYKMAPTPSDPDLKIPLVWPKGTYGLMMTIYGCPSHESFTWHQGYVIQDTEDRHNKNAWTTPSHVYGVKDDKRIQTGFCIKGVTQVSNYDMDWPKGDYCILKYGNQCPDGFHRGSIYWDDEDPGDRNHRSGTLPDGYFGTNTEVEYCCRADALPYEAIALPNERPFILLRHRRGCQVVHDMDVREETIQWDTEDDDNNNHMSGDHPYEDGTGHIRLHFCVYTKKDTMSFSSVVVFGCVYKCTCASNRCYPKTYIMSSGGARPKKSSHRYPSSVDRSVLPDELQNNFYPDVLLIYSQEDEKLAQSFLTETRNKMKDHNYIVAGKKSVKYYLEVTKHGHLGDLLYEEKFIPVLTEPEGDLDLPMSATVSCPLRFYKQQTSDWAPAIKEFLKKHAKIRKEKEREHKKKEQAFLDSIETDAPVTFTNEPTIILKSKFTIIGDGGNITMNKYTRDEKEPSMSQQYQNEFHGNPLKKGESIGSPEVVDELGPQLRDSRGSSQTPWHLPVSFEGKHNSYQSFQNRSSTQVEDFSLRREATLNDRPLSGSLNDVASNEMKQCSHTCNNRPVAREIPTEASFPDIPSISSMASQKPSNSDVYRSKGAPIECENRPSPKEVCCTMFSFSNIPDSYGPPSETNIPIPNQQKRHTHAECVENIASHDSLQSVLPGEGLSLGSLQDSD</sequence>
<protein>
    <submittedName>
        <fullName evidence="3">Uncharacterized protein</fullName>
    </submittedName>
</protein>
<organism evidence="3">
    <name type="scientific">Magallana gigas</name>
    <name type="common">Pacific oyster</name>
    <name type="synonym">Crassostrea gigas</name>
    <dbReference type="NCBI Taxonomy" id="29159"/>
    <lineage>
        <taxon>Eukaryota</taxon>
        <taxon>Metazoa</taxon>
        <taxon>Spiralia</taxon>
        <taxon>Lophotrochozoa</taxon>
        <taxon>Mollusca</taxon>
        <taxon>Bivalvia</taxon>
        <taxon>Autobranchia</taxon>
        <taxon>Pteriomorphia</taxon>
        <taxon>Ostreida</taxon>
        <taxon>Ostreoidea</taxon>
        <taxon>Ostreidae</taxon>
        <taxon>Magallana</taxon>
    </lineage>
</organism>
<dbReference type="HOGENOM" id="CLU_302902_0_0_1"/>
<feature type="chain" id="PRO_5043892942" evidence="2">
    <location>
        <begin position="20"/>
        <end position="984"/>
    </location>
</feature>
<reference evidence="3" key="1">
    <citation type="journal article" date="2012" name="Nature">
        <title>The oyster genome reveals stress adaptation and complexity of shell formation.</title>
        <authorList>
            <person name="Zhang G."/>
            <person name="Fang X."/>
            <person name="Guo X."/>
            <person name="Li L."/>
            <person name="Luo R."/>
            <person name="Xu F."/>
            <person name="Yang P."/>
            <person name="Zhang L."/>
            <person name="Wang X."/>
            <person name="Qi H."/>
            <person name="Xiong Z."/>
            <person name="Que H."/>
            <person name="Xie Y."/>
            <person name="Holland P.W."/>
            <person name="Paps J."/>
            <person name="Zhu Y."/>
            <person name="Wu F."/>
            <person name="Chen Y."/>
            <person name="Wang J."/>
            <person name="Peng C."/>
            <person name="Meng J."/>
            <person name="Yang L."/>
            <person name="Liu J."/>
            <person name="Wen B."/>
            <person name="Zhang N."/>
            <person name="Huang Z."/>
            <person name="Zhu Q."/>
            <person name="Feng Y."/>
            <person name="Mount A."/>
            <person name="Hedgecock D."/>
            <person name="Xu Z."/>
            <person name="Liu Y."/>
            <person name="Domazet-Loso T."/>
            <person name="Du Y."/>
            <person name="Sun X."/>
            <person name="Zhang S."/>
            <person name="Liu B."/>
            <person name="Cheng P."/>
            <person name="Jiang X."/>
            <person name="Li J."/>
            <person name="Fan D."/>
            <person name="Wang W."/>
            <person name="Fu W."/>
            <person name="Wang T."/>
            <person name="Wang B."/>
            <person name="Zhang J."/>
            <person name="Peng Z."/>
            <person name="Li Y."/>
            <person name="Li N."/>
            <person name="Wang J."/>
            <person name="Chen M."/>
            <person name="He Y."/>
            <person name="Tan F."/>
            <person name="Song X."/>
            <person name="Zheng Q."/>
            <person name="Huang R."/>
            <person name="Yang H."/>
            <person name="Du X."/>
            <person name="Chen L."/>
            <person name="Yang M."/>
            <person name="Gaffney P.M."/>
            <person name="Wang S."/>
            <person name="Luo L."/>
            <person name="She Z."/>
            <person name="Ming Y."/>
            <person name="Huang W."/>
            <person name="Zhang S."/>
            <person name="Huang B."/>
            <person name="Zhang Y."/>
            <person name="Qu T."/>
            <person name="Ni P."/>
            <person name="Miao G."/>
            <person name="Wang J."/>
            <person name="Wang Q."/>
            <person name="Steinberg C.E."/>
            <person name="Wang H."/>
            <person name="Li N."/>
            <person name="Qian L."/>
            <person name="Zhang G."/>
            <person name="Li Y."/>
            <person name="Yang H."/>
            <person name="Liu X."/>
            <person name="Wang J."/>
            <person name="Yin Y."/>
            <person name="Wang J."/>
        </authorList>
    </citation>
    <scope>NUCLEOTIDE SEQUENCE [LARGE SCALE GENOMIC DNA]</scope>
    <source>
        <strain evidence="3">05x7-T-G4-1.051#20</strain>
    </source>
</reference>
<keyword evidence="2" id="KW-0732">Signal</keyword>
<dbReference type="PROSITE" id="PS51412">
    <property type="entry name" value="MACPF_2"/>
    <property type="match status" value="1"/>
</dbReference>
<feature type="region of interest" description="Disordered" evidence="1">
    <location>
        <begin position="774"/>
        <end position="814"/>
    </location>
</feature>